<proteinExistence type="predicted"/>
<name>A0ABX2PP58_9RHOB</name>
<accession>A0ABX2PP58</accession>
<reference evidence="1 2" key="1">
    <citation type="submission" date="2020-06" db="EMBL/GenBank/DDBJ databases">
        <authorList>
            <person name="Cao W.R."/>
        </authorList>
    </citation>
    <scope>NUCLEOTIDE SEQUENCE [LARGE SCALE GENOMIC DNA]</scope>
    <source>
        <strain evidence="1 2">B1Z28</strain>
    </source>
</reference>
<evidence type="ECO:0008006" key="3">
    <source>
        <dbReference type="Google" id="ProtNLM"/>
    </source>
</evidence>
<evidence type="ECO:0000313" key="2">
    <source>
        <dbReference type="Proteomes" id="UP000630805"/>
    </source>
</evidence>
<protein>
    <recommendedName>
        <fullName evidence="3">PhoP regulatory network protein YrbL</fullName>
    </recommendedName>
</protein>
<dbReference type="EMBL" id="JABXWT010000002">
    <property type="protein sequence ID" value="NVO55206.1"/>
    <property type="molecule type" value="Genomic_DNA"/>
</dbReference>
<dbReference type="RefSeq" id="WP_176862455.1">
    <property type="nucleotide sequence ID" value="NZ_JABXWT010000002.1"/>
</dbReference>
<sequence>MTAEQPKNLLELAGQNMIAQGNRQYVYEHPTDAGTLLKIPQSHTMDENANLLTDTWFDRRFRRSTAFKGFLREFRESFELMARFQGGSFPIPVCEVRGVIQTDLGLALLYERISDPDGELSPSLYDLAGSGRLTQQHLDDLHDHFDLLEKENVVISNKNQRNLIYQTWPDGTGRWVWIDSFGCKQTIPVRRWSRRLNARKLEQIRERFVGVAEAALRNKTSA</sequence>
<dbReference type="InterPro" id="IPR019647">
    <property type="entry name" value="PhoP_reg_network_YrbL"/>
</dbReference>
<keyword evidence="2" id="KW-1185">Reference proteome</keyword>
<dbReference type="Proteomes" id="UP000630805">
    <property type="component" value="Unassembled WGS sequence"/>
</dbReference>
<evidence type="ECO:0000313" key="1">
    <source>
        <dbReference type="EMBL" id="NVO55206.1"/>
    </source>
</evidence>
<dbReference type="Pfam" id="PF10707">
    <property type="entry name" value="YrbL-PhoP_reg"/>
    <property type="match status" value="1"/>
</dbReference>
<gene>
    <name evidence="1" type="ORF">HW561_05315</name>
</gene>
<comment type="caution">
    <text evidence="1">The sequence shown here is derived from an EMBL/GenBank/DDBJ whole genome shotgun (WGS) entry which is preliminary data.</text>
</comment>
<organism evidence="1 2">
    <name type="scientific">Ruegeria haliotis</name>
    <dbReference type="NCBI Taxonomy" id="2747601"/>
    <lineage>
        <taxon>Bacteria</taxon>
        <taxon>Pseudomonadati</taxon>
        <taxon>Pseudomonadota</taxon>
        <taxon>Alphaproteobacteria</taxon>
        <taxon>Rhodobacterales</taxon>
        <taxon>Roseobacteraceae</taxon>
        <taxon>Ruegeria</taxon>
    </lineage>
</organism>